<dbReference type="AlphaFoldDB" id="A0A9P5NTG7"/>
<name>A0A9P5NTG7_GYMJU</name>
<evidence type="ECO:0000313" key="3">
    <source>
        <dbReference type="Proteomes" id="UP000724874"/>
    </source>
</evidence>
<comment type="caution">
    <text evidence="2">The sequence shown here is derived from an EMBL/GenBank/DDBJ whole genome shotgun (WGS) entry which is preliminary data.</text>
</comment>
<dbReference type="Proteomes" id="UP000724874">
    <property type="component" value="Unassembled WGS sequence"/>
</dbReference>
<feature type="compositionally biased region" description="Polar residues" evidence="1">
    <location>
        <begin position="46"/>
        <end position="68"/>
    </location>
</feature>
<evidence type="ECO:0000256" key="1">
    <source>
        <dbReference type="SAM" id="MobiDB-lite"/>
    </source>
</evidence>
<evidence type="ECO:0000313" key="2">
    <source>
        <dbReference type="EMBL" id="KAF8903304.1"/>
    </source>
</evidence>
<reference evidence="2" key="1">
    <citation type="submission" date="2020-11" db="EMBL/GenBank/DDBJ databases">
        <authorList>
            <consortium name="DOE Joint Genome Institute"/>
            <person name="Ahrendt S."/>
            <person name="Riley R."/>
            <person name="Andreopoulos W."/>
            <person name="LaButti K."/>
            <person name="Pangilinan J."/>
            <person name="Ruiz-duenas F.J."/>
            <person name="Barrasa J.M."/>
            <person name="Sanchez-Garcia M."/>
            <person name="Camarero S."/>
            <person name="Miyauchi S."/>
            <person name="Serrano A."/>
            <person name="Linde D."/>
            <person name="Babiker R."/>
            <person name="Drula E."/>
            <person name="Ayuso-Fernandez I."/>
            <person name="Pacheco R."/>
            <person name="Padilla G."/>
            <person name="Ferreira P."/>
            <person name="Barriuso J."/>
            <person name="Kellner H."/>
            <person name="Castanera R."/>
            <person name="Alfaro M."/>
            <person name="Ramirez L."/>
            <person name="Pisabarro A.G."/>
            <person name="Kuo A."/>
            <person name="Tritt A."/>
            <person name="Lipzen A."/>
            <person name="He G."/>
            <person name="Yan M."/>
            <person name="Ng V."/>
            <person name="Cullen D."/>
            <person name="Martin F."/>
            <person name="Rosso M.-N."/>
            <person name="Henrissat B."/>
            <person name="Hibbett D."/>
            <person name="Martinez A.T."/>
            <person name="Grigoriev I.V."/>
        </authorList>
    </citation>
    <scope>NUCLEOTIDE SEQUENCE</scope>
    <source>
        <strain evidence="2">AH 44721</strain>
    </source>
</reference>
<accession>A0A9P5NTG7</accession>
<dbReference type="EMBL" id="JADNYJ010000031">
    <property type="protein sequence ID" value="KAF8903304.1"/>
    <property type="molecule type" value="Genomic_DNA"/>
</dbReference>
<organism evidence="2 3">
    <name type="scientific">Gymnopilus junonius</name>
    <name type="common">Spectacular rustgill mushroom</name>
    <name type="synonym">Gymnopilus spectabilis subsp. junonius</name>
    <dbReference type="NCBI Taxonomy" id="109634"/>
    <lineage>
        <taxon>Eukaryota</taxon>
        <taxon>Fungi</taxon>
        <taxon>Dikarya</taxon>
        <taxon>Basidiomycota</taxon>
        <taxon>Agaricomycotina</taxon>
        <taxon>Agaricomycetes</taxon>
        <taxon>Agaricomycetidae</taxon>
        <taxon>Agaricales</taxon>
        <taxon>Agaricineae</taxon>
        <taxon>Hymenogastraceae</taxon>
        <taxon>Gymnopilus</taxon>
    </lineage>
</organism>
<keyword evidence="3" id="KW-1185">Reference proteome</keyword>
<proteinExistence type="predicted"/>
<feature type="region of interest" description="Disordered" evidence="1">
    <location>
        <begin position="40"/>
        <end position="68"/>
    </location>
</feature>
<gene>
    <name evidence="2" type="ORF">CPB84DRAFT_1774496</name>
</gene>
<protein>
    <submittedName>
        <fullName evidence="2">Uncharacterized protein</fullName>
    </submittedName>
</protein>
<sequence>MPIPSFFEQGPDGTLQVAALRGPEPSFADKLVISDVSSPGLRDFHSAQSNRNNASTSKRSSHYQNNFQRWHPGQSRVHNRLSQQEPWEQCRKLASGYDTDMCRSWKAEIDNLLICVSWSSC</sequence>